<feature type="compositionally biased region" description="Low complexity" evidence="2">
    <location>
        <begin position="203"/>
        <end position="227"/>
    </location>
</feature>
<proteinExistence type="inferred from homology"/>
<dbReference type="GO" id="GO:0000387">
    <property type="term" value="P:spliceosomal snRNP assembly"/>
    <property type="evidence" value="ECO:0007669"/>
    <property type="project" value="InterPro"/>
</dbReference>
<dbReference type="GO" id="GO:0005634">
    <property type="term" value="C:nucleus"/>
    <property type="evidence" value="ECO:0007669"/>
    <property type="project" value="TreeGrafter"/>
</dbReference>
<feature type="compositionally biased region" description="Basic and acidic residues" evidence="2">
    <location>
        <begin position="243"/>
        <end position="262"/>
    </location>
</feature>
<protein>
    <submittedName>
        <fullName evidence="3">Uncharacterized protein</fullName>
    </submittedName>
</protein>
<accession>A0A5M8PG53</accession>
<dbReference type="PANTHER" id="PTHR12794">
    <property type="entry name" value="GEMIN2"/>
    <property type="match status" value="1"/>
</dbReference>
<evidence type="ECO:0000256" key="2">
    <source>
        <dbReference type="SAM" id="MobiDB-lite"/>
    </source>
</evidence>
<name>A0A5M8PG53_9LECA</name>
<feature type="region of interest" description="Disordered" evidence="2">
    <location>
        <begin position="163"/>
        <end position="270"/>
    </location>
</feature>
<sequence length="316" mass="34065">MAKKRKSPSTSIPHSKRPRHDLHSPNDDADADPSPNGLQPRLDPTYGQRGAFPGLDGDGAEAGLFYGPAQDGLEYLRMVRSEARSVPNLLVAPKLDAAAATGADTGLFEAYYHDGAYTAAPLASAAQNHDVVHHDDYDPDPQGAYYASLRARFLALRSHLHSPPLVGPPPSRPLSQASSHARWREDKTENSSTANATEPWPGSDAALAHAKHSLLSSIQRPSSPSRNSSEESSPHFAQTEGGLSDHDGEVSHAAHISEDKPEATLSAHAQSAQRDELDVYATLDMIITVVGEFYGQRDLLEERDLWDEAFEGGGLE</sequence>
<dbReference type="GO" id="GO:0032797">
    <property type="term" value="C:SMN complex"/>
    <property type="evidence" value="ECO:0007669"/>
    <property type="project" value="TreeGrafter"/>
</dbReference>
<comment type="caution">
    <text evidence="3">The sequence shown here is derived from an EMBL/GenBank/DDBJ whole genome shotgun (WGS) entry which is preliminary data.</text>
</comment>
<evidence type="ECO:0000313" key="4">
    <source>
        <dbReference type="Proteomes" id="UP000324767"/>
    </source>
</evidence>
<gene>
    <name evidence="3" type="ORF">FRX48_08053</name>
</gene>
<organism evidence="3 4">
    <name type="scientific">Lasallia pustulata</name>
    <dbReference type="NCBI Taxonomy" id="136370"/>
    <lineage>
        <taxon>Eukaryota</taxon>
        <taxon>Fungi</taxon>
        <taxon>Dikarya</taxon>
        <taxon>Ascomycota</taxon>
        <taxon>Pezizomycotina</taxon>
        <taxon>Lecanoromycetes</taxon>
        <taxon>OSLEUM clade</taxon>
        <taxon>Umbilicariomycetidae</taxon>
        <taxon>Umbilicariales</taxon>
        <taxon>Umbilicariaceae</taxon>
        <taxon>Lasallia</taxon>
    </lineage>
</organism>
<dbReference type="PANTHER" id="PTHR12794:SF0">
    <property type="entry name" value="GEM-ASSOCIATED PROTEIN 2"/>
    <property type="match status" value="1"/>
</dbReference>
<feature type="region of interest" description="Disordered" evidence="2">
    <location>
        <begin position="1"/>
        <end position="54"/>
    </location>
</feature>
<dbReference type="Pfam" id="PF04938">
    <property type="entry name" value="SIP1"/>
    <property type="match status" value="1"/>
</dbReference>
<evidence type="ECO:0000256" key="1">
    <source>
        <dbReference type="ARBA" id="ARBA00025758"/>
    </source>
</evidence>
<evidence type="ECO:0000313" key="3">
    <source>
        <dbReference type="EMBL" id="KAA6408311.1"/>
    </source>
</evidence>
<comment type="similarity">
    <text evidence="1">Belongs to the gemin-2 family.</text>
</comment>
<dbReference type="Proteomes" id="UP000324767">
    <property type="component" value="Unassembled WGS sequence"/>
</dbReference>
<dbReference type="EMBL" id="VXIT01000014">
    <property type="protein sequence ID" value="KAA6408311.1"/>
    <property type="molecule type" value="Genomic_DNA"/>
</dbReference>
<reference evidence="3 4" key="1">
    <citation type="submission" date="2019-09" db="EMBL/GenBank/DDBJ databases">
        <title>The hologenome of the rock-dwelling lichen Lasallia pustulata.</title>
        <authorList>
            <person name="Greshake Tzovaras B."/>
            <person name="Segers F."/>
            <person name="Bicker A."/>
            <person name="Dal Grande F."/>
            <person name="Otte J."/>
            <person name="Hankeln T."/>
            <person name="Schmitt I."/>
            <person name="Ebersberger I."/>
        </authorList>
    </citation>
    <scope>NUCLEOTIDE SEQUENCE [LARGE SCALE GENOMIC DNA]</scope>
    <source>
        <strain evidence="3">A1-1</strain>
    </source>
</reference>
<dbReference type="AlphaFoldDB" id="A0A5M8PG53"/>
<dbReference type="InterPro" id="IPR035426">
    <property type="entry name" value="Gemin2/Brr1"/>
</dbReference>
<dbReference type="OrthoDB" id="428895at2759"/>